<sequence length="120" mass="14055">MFAFFTKYSTIEKLDLCRNFLHQNFNVRNLPNFTKKSGVPQDTILNADDTKILSKTKWNELLKLMKEIYSVLDITKTDFLDLKDFDYHYLLIDVSPPSDCMKSTLTSELNDESSRNSSYH</sequence>
<proteinExistence type="predicted"/>
<reference evidence="1 2" key="1">
    <citation type="journal article" date="2018" name="Sci. Rep.">
        <title>Genomic signatures of local adaptation to the degree of environmental predictability in rotifers.</title>
        <authorList>
            <person name="Franch-Gras L."/>
            <person name="Hahn C."/>
            <person name="Garcia-Roger E.M."/>
            <person name="Carmona M.J."/>
            <person name="Serra M."/>
            <person name="Gomez A."/>
        </authorList>
    </citation>
    <scope>NUCLEOTIDE SEQUENCE [LARGE SCALE GENOMIC DNA]</scope>
    <source>
        <strain evidence="1">HYR1</strain>
    </source>
</reference>
<gene>
    <name evidence="1" type="ORF">BpHYR1_029160</name>
</gene>
<comment type="caution">
    <text evidence="1">The sequence shown here is derived from an EMBL/GenBank/DDBJ whole genome shotgun (WGS) entry which is preliminary data.</text>
</comment>
<name>A0A3M7SAD3_BRAPC</name>
<dbReference type="AlphaFoldDB" id="A0A3M7SAD3"/>
<accession>A0A3M7SAD3</accession>
<evidence type="ECO:0000313" key="2">
    <source>
        <dbReference type="Proteomes" id="UP000276133"/>
    </source>
</evidence>
<dbReference type="EMBL" id="REGN01001787">
    <property type="protein sequence ID" value="RNA32528.1"/>
    <property type="molecule type" value="Genomic_DNA"/>
</dbReference>
<keyword evidence="2" id="KW-1185">Reference proteome</keyword>
<protein>
    <submittedName>
        <fullName evidence="1">Uncharacterized protein</fullName>
    </submittedName>
</protein>
<evidence type="ECO:0000313" key="1">
    <source>
        <dbReference type="EMBL" id="RNA32528.1"/>
    </source>
</evidence>
<organism evidence="1 2">
    <name type="scientific">Brachionus plicatilis</name>
    <name type="common">Marine rotifer</name>
    <name type="synonym">Brachionus muelleri</name>
    <dbReference type="NCBI Taxonomy" id="10195"/>
    <lineage>
        <taxon>Eukaryota</taxon>
        <taxon>Metazoa</taxon>
        <taxon>Spiralia</taxon>
        <taxon>Gnathifera</taxon>
        <taxon>Rotifera</taxon>
        <taxon>Eurotatoria</taxon>
        <taxon>Monogononta</taxon>
        <taxon>Pseudotrocha</taxon>
        <taxon>Ploima</taxon>
        <taxon>Brachionidae</taxon>
        <taxon>Brachionus</taxon>
    </lineage>
</organism>
<dbReference type="Proteomes" id="UP000276133">
    <property type="component" value="Unassembled WGS sequence"/>
</dbReference>